<name>A0A5Q0BR21_9GAMM</name>
<dbReference type="SMART" id="SM00471">
    <property type="entry name" value="HDc"/>
    <property type="match status" value="1"/>
</dbReference>
<dbReference type="Proteomes" id="UP000325755">
    <property type="component" value="Chromosome"/>
</dbReference>
<dbReference type="FunCoup" id="A0A5Q0BR21">
    <property type="interactions" value="133"/>
</dbReference>
<dbReference type="CDD" id="cd00077">
    <property type="entry name" value="HDc"/>
    <property type="match status" value="1"/>
</dbReference>
<dbReference type="RefSeq" id="WP_153250489.1">
    <property type="nucleotide sequence ID" value="NZ_CP044205.1"/>
</dbReference>
<protein>
    <submittedName>
        <fullName evidence="2">5'-deoxynucleotidase</fullName>
        <ecNumber evidence="2">3.1.3.89</ecNumber>
    </submittedName>
</protein>
<dbReference type="Gene3D" id="1.10.3210.10">
    <property type="entry name" value="Hypothetical protein af1432"/>
    <property type="match status" value="1"/>
</dbReference>
<evidence type="ECO:0000313" key="3">
    <source>
        <dbReference type="Proteomes" id="UP000325755"/>
    </source>
</evidence>
<keyword evidence="2" id="KW-0378">Hydrolase</keyword>
<proteinExistence type="predicted"/>
<dbReference type="EC" id="3.1.3.89" evidence="2"/>
<evidence type="ECO:0000259" key="1">
    <source>
        <dbReference type="SMART" id="SM00471"/>
    </source>
</evidence>
<gene>
    <name evidence="2" type="ORF">F6R98_19410</name>
</gene>
<dbReference type="SUPFAM" id="SSF109604">
    <property type="entry name" value="HD-domain/PDEase-like"/>
    <property type="match status" value="1"/>
</dbReference>
<dbReference type="InParanoid" id="A0A5Q0BR21"/>
<dbReference type="KEGG" id="mmob:F6R98_19410"/>
<accession>A0A5Q0BR21</accession>
<dbReference type="InterPro" id="IPR003607">
    <property type="entry name" value="HD/PDEase_dom"/>
</dbReference>
<reference evidence="2 3" key="1">
    <citation type="submission" date="2019-09" db="EMBL/GenBank/DDBJ databases">
        <title>Ecophysiology of the spiral-shaped methanotroph Methylospira mobilis as revealed by the complete genome sequence.</title>
        <authorList>
            <person name="Oshkin I.Y."/>
            <person name="Dedysh S.N."/>
            <person name="Miroshnikov K."/>
            <person name="Danilova O.V."/>
            <person name="Hakobyan A."/>
            <person name="Liesack W."/>
        </authorList>
    </citation>
    <scope>NUCLEOTIDE SEQUENCE [LARGE SCALE GENOMIC DNA]</scope>
    <source>
        <strain evidence="2 3">Shm1</strain>
    </source>
</reference>
<evidence type="ECO:0000313" key="2">
    <source>
        <dbReference type="EMBL" id="QFY44527.1"/>
    </source>
</evidence>
<feature type="domain" description="HD/PDEase" evidence="1">
    <location>
        <begin position="29"/>
        <end position="154"/>
    </location>
</feature>
<sequence>MTQIPTSKFYAYLSRLRWIKRWGLMRNAESENVVEHSWDVATIAHALALIGNHYYAGQFDANAIATAALYHDAGEVITGDLPTPIKYHSKNLTRAYQHIEALANQELLALLPDKLRPAYQQVFLLEQQPENHRRIIKAADTLAAYLKCRIELRAGNLEFKQAALQNRQKLESYRMREVDFFMRVFMPDCELPLDGLLLDSARANRPMEAFQERG</sequence>
<dbReference type="OrthoDB" id="9812744at2"/>
<organism evidence="2 3">
    <name type="scientific">Candidatus Methylospira mobilis</name>
    <dbReference type="NCBI Taxonomy" id="1808979"/>
    <lineage>
        <taxon>Bacteria</taxon>
        <taxon>Pseudomonadati</taxon>
        <taxon>Pseudomonadota</taxon>
        <taxon>Gammaproteobacteria</taxon>
        <taxon>Methylococcales</taxon>
        <taxon>Methylococcaceae</taxon>
        <taxon>Candidatus Methylospira</taxon>
    </lineage>
</organism>
<keyword evidence="3" id="KW-1185">Reference proteome</keyword>
<dbReference type="EMBL" id="CP044205">
    <property type="protein sequence ID" value="QFY44527.1"/>
    <property type="molecule type" value="Genomic_DNA"/>
</dbReference>
<dbReference type="Pfam" id="PF12917">
    <property type="entry name" value="YfbR-like"/>
    <property type="match status" value="1"/>
</dbReference>
<dbReference type="AlphaFoldDB" id="A0A5Q0BR21"/>
<dbReference type="GO" id="GO:0002953">
    <property type="term" value="F:5'-deoxynucleotidase activity"/>
    <property type="evidence" value="ECO:0007669"/>
    <property type="project" value="UniProtKB-EC"/>
</dbReference>
<dbReference type="NCBIfam" id="NF003009">
    <property type="entry name" value="PRK03826.1"/>
    <property type="match status" value="1"/>
</dbReference>